<dbReference type="OrthoDB" id="9812260at2"/>
<keyword evidence="3" id="KW-1133">Transmembrane helix</keyword>
<organism evidence="5 6">
    <name type="scientific">Methylobacterium durans</name>
    <dbReference type="NCBI Taxonomy" id="2202825"/>
    <lineage>
        <taxon>Bacteria</taxon>
        <taxon>Pseudomonadati</taxon>
        <taxon>Pseudomonadota</taxon>
        <taxon>Alphaproteobacteria</taxon>
        <taxon>Hyphomicrobiales</taxon>
        <taxon>Methylobacteriaceae</taxon>
        <taxon>Methylobacterium</taxon>
    </lineage>
</organism>
<evidence type="ECO:0000313" key="6">
    <source>
        <dbReference type="Proteomes" id="UP000245926"/>
    </source>
</evidence>
<dbReference type="CDD" id="cd01949">
    <property type="entry name" value="GGDEF"/>
    <property type="match status" value="1"/>
</dbReference>
<dbReference type="InterPro" id="IPR000160">
    <property type="entry name" value="GGDEF_dom"/>
</dbReference>
<dbReference type="NCBIfam" id="TIGR00254">
    <property type="entry name" value="GGDEF"/>
    <property type="match status" value="1"/>
</dbReference>
<evidence type="ECO:0000313" key="5">
    <source>
        <dbReference type="EMBL" id="AWN41076.1"/>
    </source>
</evidence>
<sequence length="384" mass="40440">MRLDTPTLLLVTVIVTFMVGTLFLLSWGQDRRARSLAIWGVAHIAGAVASGLLALRGVIPDAVSVGVANTVMIGAYGLIWSGVRAFEGRPLRLGLALSGGALWGCLCLVPEFYGSLAARVILASAVAGTFCAACAYEIWRGRGEALVSRYPAMILLGAYGLVYYVRIPLALLTPLPTNQNLMQSAWLAILCFAGMLFTVAIAFTFMALTKERVERVQRQAAETDPLTGVASRRALVAGAEALLADPARPVTLLLFDLDHFKSINDAHGHMVGDGVLVGFCCIVQALLPPGALFGRMGGEEFACVLPGRDVEGALRHAGLIRAAVARLSVPSLPALSVSVSIGAAGAPATGRDLDALLRRADAALYRAKRNGRNRIEVSPALLAA</sequence>
<reference evidence="6" key="1">
    <citation type="submission" date="2018-05" db="EMBL/GenBank/DDBJ databases">
        <title>Complete Genome Sequence of Methylobacterium sp. 17SD2-17.</title>
        <authorList>
            <person name="Srinivasan S."/>
        </authorList>
    </citation>
    <scope>NUCLEOTIDE SEQUENCE [LARGE SCALE GENOMIC DNA]</scope>
    <source>
        <strain evidence="6">17SD2-17</strain>
    </source>
</reference>
<dbReference type="EMBL" id="CP029550">
    <property type="protein sequence ID" value="AWN41076.1"/>
    <property type="molecule type" value="Genomic_DNA"/>
</dbReference>
<feature type="transmembrane region" description="Helical" evidence="3">
    <location>
        <begin position="6"/>
        <end position="25"/>
    </location>
</feature>
<dbReference type="GO" id="GO:0043709">
    <property type="term" value="P:cell adhesion involved in single-species biofilm formation"/>
    <property type="evidence" value="ECO:0007669"/>
    <property type="project" value="TreeGrafter"/>
</dbReference>
<dbReference type="EC" id="2.7.7.65" evidence="1"/>
<dbReference type="RefSeq" id="WP_109889770.1">
    <property type="nucleotide sequence ID" value="NZ_CP029550.1"/>
</dbReference>
<evidence type="ECO:0000256" key="3">
    <source>
        <dbReference type="SAM" id="Phobius"/>
    </source>
</evidence>
<comment type="catalytic activity">
    <reaction evidence="2">
        <text>2 GTP = 3',3'-c-di-GMP + 2 diphosphate</text>
        <dbReference type="Rhea" id="RHEA:24898"/>
        <dbReference type="ChEBI" id="CHEBI:33019"/>
        <dbReference type="ChEBI" id="CHEBI:37565"/>
        <dbReference type="ChEBI" id="CHEBI:58805"/>
        <dbReference type="EC" id="2.7.7.65"/>
    </reaction>
</comment>
<keyword evidence="3" id="KW-0812">Transmembrane</keyword>
<dbReference type="GO" id="GO:0052621">
    <property type="term" value="F:diguanylate cyclase activity"/>
    <property type="evidence" value="ECO:0007669"/>
    <property type="project" value="UniProtKB-EC"/>
</dbReference>
<dbReference type="Gene3D" id="3.30.70.270">
    <property type="match status" value="1"/>
</dbReference>
<evidence type="ECO:0000259" key="4">
    <source>
        <dbReference type="PROSITE" id="PS50887"/>
    </source>
</evidence>
<name>A0A2U8W6Z0_9HYPH</name>
<dbReference type="InterPro" id="IPR050469">
    <property type="entry name" value="Diguanylate_Cyclase"/>
</dbReference>
<feature type="transmembrane region" description="Helical" evidence="3">
    <location>
        <begin position="120"/>
        <end position="139"/>
    </location>
</feature>
<evidence type="ECO:0000256" key="1">
    <source>
        <dbReference type="ARBA" id="ARBA00012528"/>
    </source>
</evidence>
<keyword evidence="6" id="KW-1185">Reference proteome</keyword>
<dbReference type="KEGG" id="mets:DK389_11755"/>
<dbReference type="InterPro" id="IPR029787">
    <property type="entry name" value="Nucleotide_cyclase"/>
</dbReference>
<proteinExistence type="predicted"/>
<keyword evidence="3" id="KW-0472">Membrane</keyword>
<dbReference type="SMART" id="SM00267">
    <property type="entry name" value="GGDEF"/>
    <property type="match status" value="1"/>
</dbReference>
<feature type="transmembrane region" description="Helical" evidence="3">
    <location>
        <begin position="185"/>
        <end position="208"/>
    </location>
</feature>
<feature type="transmembrane region" description="Helical" evidence="3">
    <location>
        <begin position="146"/>
        <end position="165"/>
    </location>
</feature>
<feature type="transmembrane region" description="Helical" evidence="3">
    <location>
        <begin position="65"/>
        <end position="83"/>
    </location>
</feature>
<protein>
    <recommendedName>
        <fullName evidence="1">diguanylate cyclase</fullName>
        <ecNumber evidence="1">2.7.7.65</ecNumber>
    </recommendedName>
</protein>
<feature type="transmembrane region" description="Helical" evidence="3">
    <location>
        <begin position="37"/>
        <end position="59"/>
    </location>
</feature>
<evidence type="ECO:0000256" key="2">
    <source>
        <dbReference type="ARBA" id="ARBA00034247"/>
    </source>
</evidence>
<feature type="domain" description="GGDEF" evidence="4">
    <location>
        <begin position="248"/>
        <end position="380"/>
    </location>
</feature>
<dbReference type="PROSITE" id="PS50887">
    <property type="entry name" value="GGDEF"/>
    <property type="match status" value="1"/>
</dbReference>
<dbReference type="PANTHER" id="PTHR45138">
    <property type="entry name" value="REGULATORY COMPONENTS OF SENSORY TRANSDUCTION SYSTEM"/>
    <property type="match status" value="1"/>
</dbReference>
<gene>
    <name evidence="5" type="ORF">DK389_11755</name>
</gene>
<dbReference type="InterPro" id="IPR043128">
    <property type="entry name" value="Rev_trsase/Diguanyl_cyclase"/>
</dbReference>
<dbReference type="Pfam" id="PF00990">
    <property type="entry name" value="GGDEF"/>
    <property type="match status" value="1"/>
</dbReference>
<dbReference type="AlphaFoldDB" id="A0A2U8W6Z0"/>
<accession>A0A2U8W6Z0</accession>
<dbReference type="GO" id="GO:0005886">
    <property type="term" value="C:plasma membrane"/>
    <property type="evidence" value="ECO:0007669"/>
    <property type="project" value="TreeGrafter"/>
</dbReference>
<dbReference type="GO" id="GO:1902201">
    <property type="term" value="P:negative regulation of bacterial-type flagellum-dependent cell motility"/>
    <property type="evidence" value="ECO:0007669"/>
    <property type="project" value="TreeGrafter"/>
</dbReference>
<feature type="transmembrane region" description="Helical" evidence="3">
    <location>
        <begin position="95"/>
        <end position="114"/>
    </location>
</feature>
<dbReference type="Proteomes" id="UP000245926">
    <property type="component" value="Chromosome"/>
</dbReference>
<dbReference type="PANTHER" id="PTHR45138:SF9">
    <property type="entry name" value="DIGUANYLATE CYCLASE DGCM-RELATED"/>
    <property type="match status" value="1"/>
</dbReference>
<dbReference type="SUPFAM" id="SSF55073">
    <property type="entry name" value="Nucleotide cyclase"/>
    <property type="match status" value="1"/>
</dbReference>